<dbReference type="WBParaSite" id="BTMF_0001476901-mRNA-1">
    <property type="protein sequence ID" value="BTMF_0001476901-mRNA-1"/>
    <property type="gene ID" value="BTMF_0001476901"/>
</dbReference>
<protein>
    <submittedName>
        <fullName evidence="1 3">Uncharacterized protein</fullName>
    </submittedName>
</protein>
<evidence type="ECO:0000313" key="1">
    <source>
        <dbReference type="EMBL" id="VDO43783.1"/>
    </source>
</evidence>
<organism evidence="3">
    <name type="scientific">Brugia timori</name>
    <dbReference type="NCBI Taxonomy" id="42155"/>
    <lineage>
        <taxon>Eukaryota</taxon>
        <taxon>Metazoa</taxon>
        <taxon>Ecdysozoa</taxon>
        <taxon>Nematoda</taxon>
        <taxon>Chromadorea</taxon>
        <taxon>Rhabditida</taxon>
        <taxon>Spirurina</taxon>
        <taxon>Spiruromorpha</taxon>
        <taxon>Filarioidea</taxon>
        <taxon>Onchocercidae</taxon>
        <taxon>Brugia</taxon>
    </lineage>
</organism>
<dbReference type="Proteomes" id="UP000280834">
    <property type="component" value="Unassembled WGS sequence"/>
</dbReference>
<name>A0A0R3R429_9BILA</name>
<dbReference type="AlphaFoldDB" id="A0A0R3R429"/>
<evidence type="ECO:0000313" key="3">
    <source>
        <dbReference type="WBParaSite" id="BTMF_0001476901-mRNA-1"/>
    </source>
</evidence>
<reference evidence="3" key="1">
    <citation type="submission" date="2017-02" db="UniProtKB">
        <authorList>
            <consortium name="WormBaseParasite"/>
        </authorList>
    </citation>
    <scope>IDENTIFICATION</scope>
</reference>
<sequence length="60" mass="6604">MIGLPRIGAVHLDVLLSYNAIILDSAYMAMWFQEPINQPQLNIGLSLSLSLSLFPTTIDS</sequence>
<dbReference type="EMBL" id="UZAG01019452">
    <property type="protein sequence ID" value="VDO43783.1"/>
    <property type="molecule type" value="Genomic_DNA"/>
</dbReference>
<keyword evidence="2" id="KW-1185">Reference proteome</keyword>
<proteinExistence type="predicted"/>
<reference evidence="1 2" key="2">
    <citation type="submission" date="2018-11" db="EMBL/GenBank/DDBJ databases">
        <authorList>
            <consortium name="Pathogen Informatics"/>
        </authorList>
    </citation>
    <scope>NUCLEOTIDE SEQUENCE [LARGE SCALE GENOMIC DNA]</scope>
</reference>
<evidence type="ECO:0000313" key="2">
    <source>
        <dbReference type="Proteomes" id="UP000280834"/>
    </source>
</evidence>
<gene>
    <name evidence="1" type="ORF">BTMF_LOCUS12766</name>
</gene>
<accession>A0A0R3R429</accession>